<keyword evidence="2" id="KW-1185">Reference proteome</keyword>
<gene>
    <name evidence="1" type="ORF">BCR33DRAFT_728064</name>
</gene>
<organism evidence="1 2">
    <name type="scientific">Rhizoclosmatium globosum</name>
    <dbReference type="NCBI Taxonomy" id="329046"/>
    <lineage>
        <taxon>Eukaryota</taxon>
        <taxon>Fungi</taxon>
        <taxon>Fungi incertae sedis</taxon>
        <taxon>Chytridiomycota</taxon>
        <taxon>Chytridiomycota incertae sedis</taxon>
        <taxon>Chytridiomycetes</taxon>
        <taxon>Chytridiales</taxon>
        <taxon>Chytriomycetaceae</taxon>
        <taxon>Rhizoclosmatium</taxon>
    </lineage>
</organism>
<comment type="caution">
    <text evidence="1">The sequence shown here is derived from an EMBL/GenBank/DDBJ whole genome shotgun (WGS) entry which is preliminary data.</text>
</comment>
<evidence type="ECO:0000313" key="2">
    <source>
        <dbReference type="Proteomes" id="UP000193642"/>
    </source>
</evidence>
<dbReference type="Proteomes" id="UP000193642">
    <property type="component" value="Unassembled WGS sequence"/>
</dbReference>
<dbReference type="AlphaFoldDB" id="A0A1Y2AMK7"/>
<protein>
    <submittedName>
        <fullName evidence="1">Uncharacterized protein</fullName>
    </submittedName>
</protein>
<accession>A0A1Y2AMK7</accession>
<name>A0A1Y2AMK7_9FUNG</name>
<reference evidence="1 2" key="1">
    <citation type="submission" date="2016-07" db="EMBL/GenBank/DDBJ databases">
        <title>Pervasive Adenine N6-methylation of Active Genes in Fungi.</title>
        <authorList>
            <consortium name="DOE Joint Genome Institute"/>
            <person name="Mondo S.J."/>
            <person name="Dannebaum R.O."/>
            <person name="Kuo R.C."/>
            <person name="Labutti K."/>
            <person name="Haridas S."/>
            <person name="Kuo A."/>
            <person name="Salamov A."/>
            <person name="Ahrendt S.R."/>
            <person name="Lipzen A."/>
            <person name="Sullivan W."/>
            <person name="Andreopoulos W.B."/>
            <person name="Clum A."/>
            <person name="Lindquist E."/>
            <person name="Daum C."/>
            <person name="Ramamoorthy G.K."/>
            <person name="Gryganskyi A."/>
            <person name="Culley D."/>
            <person name="Magnuson J.K."/>
            <person name="James T.Y."/>
            <person name="O'Malley M.A."/>
            <person name="Stajich J.E."/>
            <person name="Spatafora J.W."/>
            <person name="Visel A."/>
            <person name="Grigoriev I.V."/>
        </authorList>
    </citation>
    <scope>NUCLEOTIDE SEQUENCE [LARGE SCALE GENOMIC DNA]</scope>
    <source>
        <strain evidence="1 2">JEL800</strain>
    </source>
</reference>
<evidence type="ECO:0000313" key="1">
    <source>
        <dbReference type="EMBL" id="ORY23457.1"/>
    </source>
</evidence>
<sequence length="175" mass="18976">MVLYNSNCTTPGAVYYTPSMAMCTVSSSLPCLKMTSGVTTYGCVTPAIKNYTSQGPLQLQTTSFVQISQFSATDSTCSTDSWTGTQQYVEGQCFTFTNLNSAALAERFQSAKVVRDSFGKKGGYFAMKMYSDRECGTVVGKEYLAGKTIGGCFKSNVTGTYVKLDWYTGVMLTKV</sequence>
<proteinExistence type="predicted"/>
<dbReference type="EMBL" id="MCGO01000160">
    <property type="protein sequence ID" value="ORY23457.1"/>
    <property type="molecule type" value="Genomic_DNA"/>
</dbReference>